<proteinExistence type="inferred from homology"/>
<keyword evidence="8" id="KW-1185">Reference proteome</keyword>
<protein>
    <submittedName>
        <fullName evidence="5">Glycerate kinase</fullName>
        <ecNumber evidence="6">2.7.1.-</ecNumber>
        <ecNumber evidence="5">2.7.1.31</ecNumber>
    </submittedName>
</protein>
<dbReference type="Pfam" id="PF02595">
    <property type="entry name" value="Gly_kinase"/>
    <property type="match status" value="1"/>
</dbReference>
<keyword evidence="3 4" id="KW-0418">Kinase</keyword>
<dbReference type="PANTHER" id="PTHR21599">
    <property type="entry name" value="GLYCERATE KINASE"/>
    <property type="match status" value="1"/>
</dbReference>
<dbReference type="Gene3D" id="3.90.1510.10">
    <property type="entry name" value="Glycerate kinase, domain 2"/>
    <property type="match status" value="1"/>
</dbReference>
<dbReference type="EC" id="2.7.1.-" evidence="6"/>
<comment type="similarity">
    <text evidence="1 4">Belongs to the glycerate kinase type-1 family.</text>
</comment>
<evidence type="ECO:0000256" key="3">
    <source>
        <dbReference type="ARBA" id="ARBA00022777"/>
    </source>
</evidence>
<dbReference type="InterPro" id="IPR018193">
    <property type="entry name" value="Glyc_kinase_flavodox-like_fold"/>
</dbReference>
<dbReference type="AlphaFoldDB" id="A0A377PW31"/>
<dbReference type="GO" id="GO:0031388">
    <property type="term" value="P:organic acid phosphorylation"/>
    <property type="evidence" value="ECO:0007669"/>
    <property type="project" value="UniProtKB-UniRule"/>
</dbReference>
<evidence type="ECO:0000313" key="8">
    <source>
        <dbReference type="Proteomes" id="UP000255139"/>
    </source>
</evidence>
<dbReference type="OrthoDB" id="9774290at2"/>
<evidence type="ECO:0000256" key="1">
    <source>
        <dbReference type="ARBA" id="ARBA00006284"/>
    </source>
</evidence>
<dbReference type="Proteomes" id="UP000029922">
    <property type="component" value="Unassembled WGS sequence"/>
</dbReference>
<dbReference type="RefSeq" id="WP_052089468.1">
    <property type="nucleotide sequence ID" value="NZ_FZML01000019.1"/>
</dbReference>
<dbReference type="Proteomes" id="UP000255139">
    <property type="component" value="Unassembled WGS sequence"/>
</dbReference>
<sequence>MFSIINSSQVSPYRILIALDSFKGSMTSIQACLALQRGLQDSFDRVNYPLVSTIMPISDGGDGLLEALLMQGFVNDIESYTLQDVSVFGPYGQKVKAKYLLRENEAILEMAQSTGLTLTPIENRRTFYASSYGLGEMILDAYTKGARKIILGVGGSATNDGGAGCLQALGIKFHDKNGAVIKDHISPKDLHNIYSISGSIDLCDLEIEIICDVENSLLGKNGATYVYGKQKGILDGDLEILESNLSYFADIVEAHTGKILRTINKSGAGGGVVFGLSSFCCVRILNGAYRILDLIKADEKIRNVDIVITGEGCLDRQSSFGKAPIGIASRAFALGKHTIGVAGLLGEGYLDLREYHIDCMFSIINAPMPLQEAIQRGEELLYEFGVQLGFMLVLQATKLQE</sequence>
<evidence type="ECO:0000256" key="4">
    <source>
        <dbReference type="PIRNR" id="PIRNR006078"/>
    </source>
</evidence>
<dbReference type="EC" id="2.7.1.31" evidence="5"/>
<dbReference type="SUPFAM" id="SSF110738">
    <property type="entry name" value="Glycerate kinase I"/>
    <property type="match status" value="1"/>
</dbReference>
<dbReference type="InterPro" id="IPR004381">
    <property type="entry name" value="Glycerate_kinase"/>
</dbReference>
<evidence type="ECO:0000256" key="2">
    <source>
        <dbReference type="ARBA" id="ARBA00022679"/>
    </source>
</evidence>
<reference evidence="6 7" key="1">
    <citation type="journal article" date="2014" name="Genome Announc.">
        <title>Draft genome sequences of eight enterohepatic helicobacter species isolated from both laboratory and wild rodents.</title>
        <authorList>
            <person name="Sheh A."/>
            <person name="Shen Z."/>
            <person name="Fox J.G."/>
        </authorList>
    </citation>
    <scope>NUCLEOTIDE SEQUENCE [LARGE SCALE GENOMIC DNA]</scope>
    <source>
        <strain evidence="6 7">ST1</strain>
    </source>
</reference>
<name>A0A377PW31_9HELI</name>
<dbReference type="NCBIfam" id="TIGR00045">
    <property type="entry name" value="glycerate kinase"/>
    <property type="match status" value="1"/>
</dbReference>
<gene>
    <name evidence="5" type="primary">glxK</name>
    <name evidence="6" type="ORF">LS73_003160</name>
    <name evidence="5" type="ORF">NCTC12714_01500</name>
</gene>
<evidence type="ECO:0000313" key="5">
    <source>
        <dbReference type="EMBL" id="STQ86689.1"/>
    </source>
</evidence>
<keyword evidence="2 4" id="KW-0808">Transferase</keyword>
<dbReference type="EMBL" id="UGJE01000002">
    <property type="protein sequence ID" value="STQ86689.1"/>
    <property type="molecule type" value="Genomic_DNA"/>
</dbReference>
<accession>A0A377PW31</accession>
<dbReference type="GO" id="GO:0008887">
    <property type="term" value="F:glycerate kinase activity"/>
    <property type="evidence" value="ECO:0007669"/>
    <property type="project" value="UniProtKB-UniRule"/>
</dbReference>
<evidence type="ECO:0000313" key="6">
    <source>
        <dbReference type="EMBL" id="TLE00914.1"/>
    </source>
</evidence>
<dbReference type="PIRSF" id="PIRSF006078">
    <property type="entry name" value="GlxK"/>
    <property type="match status" value="1"/>
</dbReference>
<evidence type="ECO:0000313" key="7">
    <source>
        <dbReference type="Proteomes" id="UP000029922"/>
    </source>
</evidence>
<dbReference type="InterPro" id="IPR036129">
    <property type="entry name" value="Glycerate_kinase_sf"/>
</dbReference>
<dbReference type="PANTHER" id="PTHR21599:SF0">
    <property type="entry name" value="GLYCERATE KINASE"/>
    <property type="match status" value="1"/>
</dbReference>
<organism evidence="5 8">
    <name type="scientific">Helicobacter muridarum</name>
    <dbReference type="NCBI Taxonomy" id="216"/>
    <lineage>
        <taxon>Bacteria</taxon>
        <taxon>Pseudomonadati</taxon>
        <taxon>Campylobacterota</taxon>
        <taxon>Epsilonproteobacteria</taxon>
        <taxon>Campylobacterales</taxon>
        <taxon>Helicobacteraceae</taxon>
        <taxon>Helicobacter</taxon>
    </lineage>
</organism>
<reference evidence="5 8" key="2">
    <citation type="submission" date="2018-06" db="EMBL/GenBank/DDBJ databases">
        <authorList>
            <consortium name="Pathogen Informatics"/>
            <person name="Doyle S."/>
        </authorList>
    </citation>
    <scope>NUCLEOTIDE SEQUENCE [LARGE SCALE GENOMIC DNA]</scope>
    <source>
        <strain evidence="5 8">NCTC12714</strain>
    </source>
</reference>
<dbReference type="EMBL" id="JRPD02000004">
    <property type="protein sequence ID" value="TLE00914.1"/>
    <property type="molecule type" value="Genomic_DNA"/>
</dbReference>
<dbReference type="InterPro" id="IPR018197">
    <property type="entry name" value="Glycerate_kinase_RE-like"/>
</dbReference>
<dbReference type="Gene3D" id="3.40.50.10350">
    <property type="entry name" value="Glycerate kinase, domain 1"/>
    <property type="match status" value="1"/>
</dbReference>